<evidence type="ECO:0000256" key="1">
    <source>
        <dbReference type="SAM" id="MobiDB-lite"/>
    </source>
</evidence>
<proteinExistence type="predicted"/>
<keyword evidence="3" id="KW-1185">Reference proteome</keyword>
<dbReference type="InterPro" id="IPR021374">
    <property type="entry name" value="DUF2996"/>
</dbReference>
<dbReference type="PANTHER" id="PTHR36341">
    <property type="entry name" value="DUF2996 FAMILY PROTEIN"/>
    <property type="match status" value="1"/>
</dbReference>
<dbReference type="EMBL" id="AJTX02000004">
    <property type="protein sequence ID" value="KKJ00170.1"/>
    <property type="molecule type" value="Genomic_DNA"/>
</dbReference>
<evidence type="ECO:0000313" key="2">
    <source>
        <dbReference type="EMBL" id="KKJ00170.1"/>
    </source>
</evidence>
<protein>
    <recommendedName>
        <fullName evidence="4">DUF2996 domain-containing protein</fullName>
    </recommendedName>
</protein>
<dbReference type="eggNOG" id="ENOG5031HP9">
    <property type="taxonomic scope" value="Bacteria"/>
</dbReference>
<dbReference type="PANTHER" id="PTHR36341:SF3">
    <property type="entry name" value="DUF2996 FAMILY PROTEIN"/>
    <property type="match status" value="1"/>
</dbReference>
<dbReference type="AlphaFoldDB" id="A0A0M2PVI0"/>
<dbReference type="Pfam" id="PF11210">
    <property type="entry name" value="DUF2996"/>
    <property type="match status" value="1"/>
</dbReference>
<organism evidence="2 3">
    <name type="scientific">Prochlorothrix hollandica PCC 9006 = CALU 1027</name>
    <dbReference type="NCBI Taxonomy" id="317619"/>
    <lineage>
        <taxon>Bacteria</taxon>
        <taxon>Bacillati</taxon>
        <taxon>Cyanobacteriota</taxon>
        <taxon>Cyanophyceae</taxon>
        <taxon>Prochlorotrichales</taxon>
        <taxon>Prochlorotrichaceae</taxon>
        <taxon>Prochlorothrix</taxon>
    </lineage>
</organism>
<dbReference type="OrthoDB" id="465001at2"/>
<dbReference type="Proteomes" id="UP000034681">
    <property type="component" value="Unassembled WGS sequence"/>
</dbReference>
<evidence type="ECO:0000313" key="3">
    <source>
        <dbReference type="Proteomes" id="UP000034681"/>
    </source>
</evidence>
<accession>A0A0M2PVI0</accession>
<sequence length="136" mass="15061">MPEETPQTPAPKAKPPALEDKPFGDFIEQDYVPSLKDALEQSGLGDLALSFGRRTLPQTQETCWQVRGQWAGGRRSFLLAFPEEKIGGLKAFACADGGAEPSYLEPFLSDERKITLPLLVFGVVQRLNGQKWLGWN</sequence>
<name>A0A0M2PVI0_PROHO</name>
<evidence type="ECO:0008006" key="4">
    <source>
        <dbReference type="Google" id="ProtNLM"/>
    </source>
</evidence>
<dbReference type="STRING" id="317619.GCA_000332315_00900"/>
<dbReference type="RefSeq" id="WP_017711515.1">
    <property type="nucleotide sequence ID" value="NZ_KB235933.1"/>
</dbReference>
<feature type="region of interest" description="Disordered" evidence="1">
    <location>
        <begin position="1"/>
        <end position="23"/>
    </location>
</feature>
<comment type="caution">
    <text evidence="2">The sequence shown here is derived from an EMBL/GenBank/DDBJ whole genome shotgun (WGS) entry which is preliminary data.</text>
</comment>
<gene>
    <name evidence="2" type="ORF">PROH_10655</name>
</gene>
<reference evidence="2" key="1">
    <citation type="submission" date="2012-04" db="EMBL/GenBank/DDBJ databases">
        <authorList>
            <person name="Borisov I.G."/>
            <person name="Ivanikova N.V."/>
            <person name="Pinevich A.V."/>
        </authorList>
    </citation>
    <scope>NUCLEOTIDE SEQUENCE</scope>
    <source>
        <strain evidence="2">CALU 1027</strain>
    </source>
</reference>